<evidence type="ECO:0000313" key="1">
    <source>
        <dbReference type="EMBL" id="HJC14578.1"/>
    </source>
</evidence>
<dbReference type="EMBL" id="DWWU01000009">
    <property type="protein sequence ID" value="HJC14578.1"/>
    <property type="molecule type" value="Genomic_DNA"/>
</dbReference>
<dbReference type="Proteomes" id="UP000823849">
    <property type="component" value="Unassembled WGS sequence"/>
</dbReference>
<protein>
    <submittedName>
        <fullName evidence="1">Uncharacterized protein</fullName>
    </submittedName>
</protein>
<name>A0A9D2SMR0_9FIRM</name>
<reference evidence="1" key="2">
    <citation type="submission" date="2021-04" db="EMBL/GenBank/DDBJ databases">
        <authorList>
            <person name="Gilroy R."/>
        </authorList>
    </citation>
    <scope>NUCLEOTIDE SEQUENCE</scope>
    <source>
        <strain evidence="1">CHK185-5351</strain>
    </source>
</reference>
<organism evidence="1 2">
    <name type="scientific">Candidatus Fusicatenibacter intestinigallinarum</name>
    <dbReference type="NCBI Taxonomy" id="2838598"/>
    <lineage>
        <taxon>Bacteria</taxon>
        <taxon>Bacillati</taxon>
        <taxon>Bacillota</taxon>
        <taxon>Clostridia</taxon>
        <taxon>Lachnospirales</taxon>
        <taxon>Lachnospiraceae</taxon>
        <taxon>Fusicatenibacter</taxon>
    </lineage>
</organism>
<gene>
    <name evidence="1" type="ORF">H9705_01945</name>
</gene>
<evidence type="ECO:0000313" key="2">
    <source>
        <dbReference type="Proteomes" id="UP000823849"/>
    </source>
</evidence>
<comment type="caution">
    <text evidence="1">The sequence shown here is derived from an EMBL/GenBank/DDBJ whole genome shotgun (WGS) entry which is preliminary data.</text>
</comment>
<dbReference type="AlphaFoldDB" id="A0A9D2SMR0"/>
<reference evidence="1" key="1">
    <citation type="journal article" date="2021" name="PeerJ">
        <title>Extensive microbial diversity within the chicken gut microbiome revealed by metagenomics and culture.</title>
        <authorList>
            <person name="Gilroy R."/>
            <person name="Ravi A."/>
            <person name="Getino M."/>
            <person name="Pursley I."/>
            <person name="Horton D.L."/>
            <person name="Alikhan N.F."/>
            <person name="Baker D."/>
            <person name="Gharbi K."/>
            <person name="Hall N."/>
            <person name="Watson M."/>
            <person name="Adriaenssens E.M."/>
            <person name="Foster-Nyarko E."/>
            <person name="Jarju S."/>
            <person name="Secka A."/>
            <person name="Antonio M."/>
            <person name="Oren A."/>
            <person name="Chaudhuri R.R."/>
            <person name="La Ragione R."/>
            <person name="Hildebrand F."/>
            <person name="Pallen M.J."/>
        </authorList>
    </citation>
    <scope>NUCLEOTIDE SEQUENCE</scope>
    <source>
        <strain evidence="1">CHK185-5351</strain>
    </source>
</reference>
<sequence>MIKVELLEYLQLKCNCEYLSDLKYSPYWLSRLRAMKRPEQFTVEEWNQALEYLTGQPVRCQTLREVQAYLARSSEPEKQNREKEKP</sequence>
<accession>A0A9D2SMR0</accession>
<proteinExistence type="predicted"/>